<keyword evidence="3" id="KW-1185">Reference proteome</keyword>
<feature type="signal peptide" evidence="1">
    <location>
        <begin position="1"/>
        <end position="22"/>
    </location>
</feature>
<sequence length="134" mass="14404">MKYLSMAALGATALLATTAAEARFEVGFGYDQGLGVTAQLDNKYNFFLGNDGISADYLFKRGTVPDVEDVPMSWYVGGGAFVGWDDGIGARLPLGLELHFAPRWEAFLQVVPNLDFDGGAEFGLHAGLGVRYAF</sequence>
<reference evidence="2 3" key="1">
    <citation type="submission" date="2016-11" db="EMBL/GenBank/DDBJ databases">
        <authorList>
            <person name="Jaros S."/>
            <person name="Januszkiewicz K."/>
            <person name="Wedrychowicz H."/>
        </authorList>
    </citation>
    <scope>NUCLEOTIDE SEQUENCE [LARGE SCALE GENOMIC DNA]</scope>
    <source>
        <strain evidence="2 3">DSM 16917</strain>
    </source>
</reference>
<dbReference type="EMBL" id="FQXG01000005">
    <property type="protein sequence ID" value="SHH94148.1"/>
    <property type="molecule type" value="Genomic_DNA"/>
</dbReference>
<evidence type="ECO:0000313" key="2">
    <source>
        <dbReference type="EMBL" id="SHH94148.1"/>
    </source>
</evidence>
<gene>
    <name evidence="2" type="ORF">SAMN02745129_3178</name>
</gene>
<organism evidence="2 3">
    <name type="scientific">Ferrimonas marina</name>
    <dbReference type="NCBI Taxonomy" id="299255"/>
    <lineage>
        <taxon>Bacteria</taxon>
        <taxon>Pseudomonadati</taxon>
        <taxon>Pseudomonadota</taxon>
        <taxon>Gammaproteobacteria</taxon>
        <taxon>Alteromonadales</taxon>
        <taxon>Ferrimonadaceae</taxon>
        <taxon>Ferrimonas</taxon>
    </lineage>
</organism>
<dbReference type="AlphaFoldDB" id="A0A1M5X3M6"/>
<evidence type="ECO:0008006" key="4">
    <source>
        <dbReference type="Google" id="ProtNLM"/>
    </source>
</evidence>
<dbReference type="Proteomes" id="UP000184268">
    <property type="component" value="Unassembled WGS sequence"/>
</dbReference>
<evidence type="ECO:0000313" key="3">
    <source>
        <dbReference type="Proteomes" id="UP000184268"/>
    </source>
</evidence>
<protein>
    <recommendedName>
        <fullName evidence="4">Outer membrane insertion C-terminal signal</fullName>
    </recommendedName>
</protein>
<name>A0A1M5X3M6_9GAMM</name>
<keyword evidence="1" id="KW-0732">Signal</keyword>
<dbReference type="OrthoDB" id="5733495at2"/>
<dbReference type="RefSeq" id="WP_067661107.1">
    <property type="nucleotide sequence ID" value="NZ_FQXG01000005.1"/>
</dbReference>
<proteinExistence type="predicted"/>
<feature type="chain" id="PRO_5009914834" description="Outer membrane insertion C-terminal signal" evidence="1">
    <location>
        <begin position="23"/>
        <end position="134"/>
    </location>
</feature>
<accession>A0A1M5X3M6</accession>
<evidence type="ECO:0000256" key="1">
    <source>
        <dbReference type="SAM" id="SignalP"/>
    </source>
</evidence>